<evidence type="ECO:0000313" key="3">
    <source>
        <dbReference type="RefSeq" id="XP_010415389.1"/>
    </source>
</evidence>
<evidence type="ECO:0000256" key="1">
    <source>
        <dbReference type="SAM" id="MobiDB-lite"/>
    </source>
</evidence>
<gene>
    <name evidence="3" type="primary">LOC104701407</name>
</gene>
<dbReference type="Proteomes" id="UP000694864">
    <property type="component" value="Chromosome 7"/>
</dbReference>
<sequence>MLDAFLGSATEEIVAPLAQSMVQGALPSTTEVLSLSGEDKRVCKNLFPASENQNVTTRGVMVQDQQEDLFSAALSDLLDQEFPLPDTRELGGMAPILEEHGIVPELSSEENSSLAEEEVTFVTKDCGSGASQVQDLQGEAGSVAVEGDTTDIVQRFAAKDGVLPSRSKLVKNKGILPGASTKKRNLYTLASPRKKFGTSVSTTGVGMQGNAGPNQGGKPPTNLGS</sequence>
<dbReference type="RefSeq" id="XP_010415389.1">
    <property type="nucleotide sequence ID" value="XM_010417087.2"/>
</dbReference>
<accession>A0ABM0SS77</accession>
<proteinExistence type="predicted"/>
<feature type="region of interest" description="Disordered" evidence="1">
    <location>
        <begin position="186"/>
        <end position="225"/>
    </location>
</feature>
<dbReference type="GeneID" id="104701407"/>
<keyword evidence="2" id="KW-1185">Reference proteome</keyword>
<organism evidence="2 3">
    <name type="scientific">Camelina sativa</name>
    <name type="common">False flax</name>
    <name type="synonym">Myagrum sativum</name>
    <dbReference type="NCBI Taxonomy" id="90675"/>
    <lineage>
        <taxon>Eukaryota</taxon>
        <taxon>Viridiplantae</taxon>
        <taxon>Streptophyta</taxon>
        <taxon>Embryophyta</taxon>
        <taxon>Tracheophyta</taxon>
        <taxon>Spermatophyta</taxon>
        <taxon>Magnoliopsida</taxon>
        <taxon>eudicotyledons</taxon>
        <taxon>Gunneridae</taxon>
        <taxon>Pentapetalae</taxon>
        <taxon>rosids</taxon>
        <taxon>malvids</taxon>
        <taxon>Brassicales</taxon>
        <taxon>Brassicaceae</taxon>
        <taxon>Camelineae</taxon>
        <taxon>Camelina</taxon>
    </lineage>
</organism>
<reference evidence="2" key="1">
    <citation type="journal article" date="2014" name="Nat. Commun.">
        <title>The emerging biofuel crop Camelina sativa retains a highly undifferentiated hexaploid genome structure.</title>
        <authorList>
            <person name="Kagale S."/>
            <person name="Koh C."/>
            <person name="Nixon J."/>
            <person name="Bollina V."/>
            <person name="Clarke W.E."/>
            <person name="Tuteja R."/>
            <person name="Spillane C."/>
            <person name="Robinson S.J."/>
            <person name="Links M.G."/>
            <person name="Clarke C."/>
            <person name="Higgins E.E."/>
            <person name="Huebert T."/>
            <person name="Sharpe A.G."/>
            <person name="Parkin I.A."/>
        </authorList>
    </citation>
    <scope>NUCLEOTIDE SEQUENCE [LARGE SCALE GENOMIC DNA]</scope>
    <source>
        <strain evidence="2">cv. DH55</strain>
    </source>
</reference>
<name>A0ABM0SS77_CAMSA</name>
<evidence type="ECO:0000313" key="2">
    <source>
        <dbReference type="Proteomes" id="UP000694864"/>
    </source>
</evidence>
<protein>
    <submittedName>
        <fullName evidence="3">Uncharacterized protein LOC104701407 isoform X2</fullName>
    </submittedName>
</protein>
<reference evidence="3" key="2">
    <citation type="submission" date="2025-08" db="UniProtKB">
        <authorList>
            <consortium name="RefSeq"/>
        </authorList>
    </citation>
    <scope>IDENTIFICATION</scope>
    <source>
        <tissue evidence="3">Leaf</tissue>
    </source>
</reference>